<proteinExistence type="predicted"/>
<dbReference type="SUPFAM" id="SSF53187">
    <property type="entry name" value="Zn-dependent exopeptidases"/>
    <property type="match status" value="1"/>
</dbReference>
<dbReference type="Gene3D" id="3.40.630.40">
    <property type="entry name" value="Zn-dependent exopeptidases"/>
    <property type="match status" value="1"/>
</dbReference>
<name>A0ABU1EP76_9FLAO</name>
<keyword evidence="2" id="KW-1185">Reference proteome</keyword>
<dbReference type="InterPro" id="IPR007709">
    <property type="entry name" value="N-FG_amidohydro"/>
</dbReference>
<gene>
    <name evidence="1" type="ORF">RE431_06090</name>
</gene>
<evidence type="ECO:0000313" key="2">
    <source>
        <dbReference type="Proteomes" id="UP001257234"/>
    </source>
</evidence>
<accession>A0ABU1EP76</accession>
<dbReference type="Proteomes" id="UP001257234">
    <property type="component" value="Unassembled WGS sequence"/>
</dbReference>
<evidence type="ECO:0000313" key="1">
    <source>
        <dbReference type="EMBL" id="MDR5590200.1"/>
    </source>
</evidence>
<comment type="caution">
    <text evidence="1">The sequence shown here is derived from an EMBL/GenBank/DDBJ whole genome shotgun (WGS) entry which is preliminary data.</text>
</comment>
<reference evidence="2" key="1">
    <citation type="submission" date="2023-07" db="EMBL/GenBank/DDBJ databases">
        <title>Christiangramia sp. SM2212., a novel bacterium of the family Flavobacteriaceae isolated from the sea sediment.</title>
        <authorList>
            <person name="Wang J."/>
            <person name="Zhang X."/>
        </authorList>
    </citation>
    <scope>NUCLEOTIDE SEQUENCE [LARGE SCALE GENOMIC DNA]</scope>
    <source>
        <strain evidence="2">SM2212</strain>
    </source>
</reference>
<organism evidence="1 2">
    <name type="scientific">Christiangramia sediminicola</name>
    <dbReference type="NCBI Taxonomy" id="3073267"/>
    <lineage>
        <taxon>Bacteria</taxon>
        <taxon>Pseudomonadati</taxon>
        <taxon>Bacteroidota</taxon>
        <taxon>Flavobacteriia</taxon>
        <taxon>Flavobacteriales</taxon>
        <taxon>Flavobacteriaceae</taxon>
        <taxon>Christiangramia</taxon>
    </lineage>
</organism>
<sequence>MKFLLTCEHAFSDIPKFYQELFKFDNHVLETHEAFDPGAFDLFKYLEPLADFSKYQRVGRLLIETNRSLHHPKLFSRFSQDLKNEDKQFLIQKLYQPYRDEIEKKIASWLKNGEKIIHISVHSFTPILNEIERNCDIGLLYDPARIREKEFCSEWKKKMKLINLGYSVRFNYPYLGKADGFTTYLRKKFGTEYCGIELEINQKWANENKMNLDLKNLVFESLKISK</sequence>
<dbReference type="Pfam" id="PF05013">
    <property type="entry name" value="FGase"/>
    <property type="match status" value="1"/>
</dbReference>
<protein>
    <submittedName>
        <fullName evidence="1">N-formylglutamate amidohydrolase</fullName>
    </submittedName>
</protein>
<dbReference type="EMBL" id="JAVJIU010000002">
    <property type="protein sequence ID" value="MDR5590200.1"/>
    <property type="molecule type" value="Genomic_DNA"/>
</dbReference>